<comment type="caution">
    <text evidence="1">The sequence shown here is derived from an EMBL/GenBank/DDBJ whole genome shotgun (WGS) entry which is preliminary data.</text>
</comment>
<dbReference type="EMBL" id="CM035414">
    <property type="protein sequence ID" value="KAH7429805.1"/>
    <property type="molecule type" value="Genomic_DNA"/>
</dbReference>
<name>A0A8T2U890_CERRI</name>
<keyword evidence="2" id="KW-1185">Reference proteome</keyword>
<organism evidence="1 2">
    <name type="scientific">Ceratopteris richardii</name>
    <name type="common">Triangle waterfern</name>
    <dbReference type="NCBI Taxonomy" id="49495"/>
    <lineage>
        <taxon>Eukaryota</taxon>
        <taxon>Viridiplantae</taxon>
        <taxon>Streptophyta</taxon>
        <taxon>Embryophyta</taxon>
        <taxon>Tracheophyta</taxon>
        <taxon>Polypodiopsida</taxon>
        <taxon>Polypodiidae</taxon>
        <taxon>Polypodiales</taxon>
        <taxon>Pteridineae</taxon>
        <taxon>Pteridaceae</taxon>
        <taxon>Parkerioideae</taxon>
        <taxon>Ceratopteris</taxon>
    </lineage>
</organism>
<sequence>MEAVCEPASAAEGVVPQVNGGYSCTLLVSSNPMRGSRKLHHESTPRCCPIGRSHMNCIHTKSCNVMTTCG</sequence>
<protein>
    <submittedName>
        <fullName evidence="1">Uncharacterized protein</fullName>
    </submittedName>
</protein>
<dbReference type="Proteomes" id="UP000825935">
    <property type="component" value="Chromosome 9"/>
</dbReference>
<dbReference type="AlphaFoldDB" id="A0A8T2U890"/>
<evidence type="ECO:0000313" key="1">
    <source>
        <dbReference type="EMBL" id="KAH7429805.1"/>
    </source>
</evidence>
<reference evidence="1" key="1">
    <citation type="submission" date="2021-08" db="EMBL/GenBank/DDBJ databases">
        <title>WGS assembly of Ceratopteris richardii.</title>
        <authorList>
            <person name="Marchant D.B."/>
            <person name="Chen G."/>
            <person name="Jenkins J."/>
            <person name="Shu S."/>
            <person name="Leebens-Mack J."/>
            <person name="Grimwood J."/>
            <person name="Schmutz J."/>
            <person name="Soltis P."/>
            <person name="Soltis D."/>
            <person name="Chen Z.-H."/>
        </authorList>
    </citation>
    <scope>NUCLEOTIDE SEQUENCE</scope>
    <source>
        <strain evidence="1">Whitten #5841</strain>
        <tissue evidence="1">Leaf</tissue>
    </source>
</reference>
<gene>
    <name evidence="1" type="ORF">KP509_09G067000</name>
</gene>
<proteinExistence type="predicted"/>
<accession>A0A8T2U890</accession>
<evidence type="ECO:0000313" key="2">
    <source>
        <dbReference type="Proteomes" id="UP000825935"/>
    </source>
</evidence>